<gene>
    <name evidence="1" type="ORF">BDY19DRAFT_905341</name>
</gene>
<sequence length="198" mass="21181">MPENGETGDKTDKILVENLECRGRDGRARSVPEGTMHVGADIQPYQQSTNVISLACTADAGLYYGPVVLPGSLSWSSSYARGSFELARTLACAMCSLGIAEAIASVPCYRAFPLDRSATLKSYPVQSLAIQYSSGGRWNVQGSVSKAALTAYLLASVSFNNVLVPRIPFMWAFAVAYSFYHAKLGAVQSTPLELSPVV</sequence>
<proteinExistence type="predicted"/>
<keyword evidence="2" id="KW-1185">Reference proteome</keyword>
<accession>A0ACB8U7V2</accession>
<protein>
    <submittedName>
        <fullName evidence="1">Uncharacterized protein</fullName>
    </submittedName>
</protein>
<evidence type="ECO:0000313" key="2">
    <source>
        <dbReference type="Proteomes" id="UP001055072"/>
    </source>
</evidence>
<comment type="caution">
    <text evidence="1">The sequence shown here is derived from an EMBL/GenBank/DDBJ whole genome shotgun (WGS) entry which is preliminary data.</text>
</comment>
<name>A0ACB8U7V2_9APHY</name>
<reference evidence="1" key="1">
    <citation type="journal article" date="2021" name="Environ. Microbiol.">
        <title>Gene family expansions and transcriptome signatures uncover fungal adaptations to wood decay.</title>
        <authorList>
            <person name="Hage H."/>
            <person name="Miyauchi S."/>
            <person name="Viragh M."/>
            <person name="Drula E."/>
            <person name="Min B."/>
            <person name="Chaduli D."/>
            <person name="Navarro D."/>
            <person name="Favel A."/>
            <person name="Norest M."/>
            <person name="Lesage-Meessen L."/>
            <person name="Balint B."/>
            <person name="Merenyi Z."/>
            <person name="de Eugenio L."/>
            <person name="Morin E."/>
            <person name="Martinez A.T."/>
            <person name="Baldrian P."/>
            <person name="Stursova M."/>
            <person name="Martinez M.J."/>
            <person name="Novotny C."/>
            <person name="Magnuson J.K."/>
            <person name="Spatafora J.W."/>
            <person name="Maurice S."/>
            <person name="Pangilinan J."/>
            <person name="Andreopoulos W."/>
            <person name="LaButti K."/>
            <person name="Hundley H."/>
            <person name="Na H."/>
            <person name="Kuo A."/>
            <person name="Barry K."/>
            <person name="Lipzen A."/>
            <person name="Henrissat B."/>
            <person name="Riley R."/>
            <person name="Ahrendt S."/>
            <person name="Nagy L.G."/>
            <person name="Grigoriev I.V."/>
            <person name="Martin F."/>
            <person name="Rosso M.N."/>
        </authorList>
    </citation>
    <scope>NUCLEOTIDE SEQUENCE</scope>
    <source>
        <strain evidence="1">CBS 384.51</strain>
    </source>
</reference>
<organism evidence="1 2">
    <name type="scientific">Irpex rosettiformis</name>
    <dbReference type="NCBI Taxonomy" id="378272"/>
    <lineage>
        <taxon>Eukaryota</taxon>
        <taxon>Fungi</taxon>
        <taxon>Dikarya</taxon>
        <taxon>Basidiomycota</taxon>
        <taxon>Agaricomycotina</taxon>
        <taxon>Agaricomycetes</taxon>
        <taxon>Polyporales</taxon>
        <taxon>Irpicaceae</taxon>
        <taxon>Irpex</taxon>
    </lineage>
</organism>
<dbReference type="EMBL" id="MU274908">
    <property type="protein sequence ID" value="KAI0090321.1"/>
    <property type="molecule type" value="Genomic_DNA"/>
</dbReference>
<evidence type="ECO:0000313" key="1">
    <source>
        <dbReference type="EMBL" id="KAI0090321.1"/>
    </source>
</evidence>
<dbReference type="Proteomes" id="UP001055072">
    <property type="component" value="Unassembled WGS sequence"/>
</dbReference>